<dbReference type="Pfam" id="PF22725">
    <property type="entry name" value="GFO_IDH_MocA_C3"/>
    <property type="match status" value="1"/>
</dbReference>
<dbReference type="Pfam" id="PF01408">
    <property type="entry name" value="GFO_IDH_MocA"/>
    <property type="match status" value="1"/>
</dbReference>
<dbReference type="SUPFAM" id="SSF51735">
    <property type="entry name" value="NAD(P)-binding Rossmann-fold domains"/>
    <property type="match status" value="1"/>
</dbReference>
<dbReference type="Gene3D" id="3.40.50.720">
    <property type="entry name" value="NAD(P)-binding Rossmann-like Domain"/>
    <property type="match status" value="1"/>
</dbReference>
<dbReference type="InterPro" id="IPR036291">
    <property type="entry name" value="NAD(P)-bd_dom_sf"/>
</dbReference>
<dbReference type="AlphaFoldDB" id="A0A1G2C991"/>
<keyword evidence="2" id="KW-0560">Oxidoreductase</keyword>
<dbReference type="PANTHER" id="PTHR22604:SF105">
    <property type="entry name" value="TRANS-1,2-DIHYDROBENZENE-1,2-DIOL DEHYDROGENASE"/>
    <property type="match status" value="1"/>
</dbReference>
<dbReference type="InterPro" id="IPR050984">
    <property type="entry name" value="Gfo/Idh/MocA_domain"/>
</dbReference>
<gene>
    <name evidence="5" type="ORF">A2855_01705</name>
</gene>
<reference evidence="5 6" key="1">
    <citation type="journal article" date="2016" name="Nat. Commun.">
        <title>Thousands of microbial genomes shed light on interconnected biogeochemical processes in an aquifer system.</title>
        <authorList>
            <person name="Anantharaman K."/>
            <person name="Brown C.T."/>
            <person name="Hug L.A."/>
            <person name="Sharon I."/>
            <person name="Castelle C.J."/>
            <person name="Probst A.J."/>
            <person name="Thomas B.C."/>
            <person name="Singh A."/>
            <person name="Wilkins M.J."/>
            <person name="Karaoz U."/>
            <person name="Brodie E.L."/>
            <person name="Williams K.H."/>
            <person name="Hubbard S.S."/>
            <person name="Banfield J.F."/>
        </authorList>
    </citation>
    <scope>NUCLEOTIDE SEQUENCE [LARGE SCALE GENOMIC DNA]</scope>
</reference>
<protein>
    <submittedName>
        <fullName evidence="5">Uncharacterized protein</fullName>
    </submittedName>
</protein>
<evidence type="ECO:0000259" key="4">
    <source>
        <dbReference type="Pfam" id="PF22725"/>
    </source>
</evidence>
<dbReference type="PANTHER" id="PTHR22604">
    <property type="entry name" value="OXIDOREDUCTASES"/>
    <property type="match status" value="1"/>
</dbReference>
<proteinExistence type="inferred from homology"/>
<dbReference type="Gene3D" id="3.30.360.10">
    <property type="entry name" value="Dihydrodipicolinate Reductase, domain 2"/>
    <property type="match status" value="1"/>
</dbReference>
<dbReference type="GO" id="GO:0000166">
    <property type="term" value="F:nucleotide binding"/>
    <property type="evidence" value="ECO:0007669"/>
    <property type="project" value="InterPro"/>
</dbReference>
<evidence type="ECO:0000259" key="3">
    <source>
        <dbReference type="Pfam" id="PF01408"/>
    </source>
</evidence>
<dbReference type="InterPro" id="IPR055170">
    <property type="entry name" value="GFO_IDH_MocA-like_dom"/>
</dbReference>
<comment type="similarity">
    <text evidence="1">Belongs to the Gfo/Idh/MocA family.</text>
</comment>
<feature type="domain" description="Gfo/Idh/MocA-like oxidoreductase N-terminal" evidence="3">
    <location>
        <begin position="1"/>
        <end position="118"/>
    </location>
</feature>
<accession>A0A1G2C991</accession>
<evidence type="ECO:0000313" key="6">
    <source>
        <dbReference type="Proteomes" id="UP000179059"/>
    </source>
</evidence>
<organism evidence="5 6">
    <name type="scientific">Candidatus Liptonbacteria bacterium RIFCSPHIGHO2_01_FULL_57_28</name>
    <dbReference type="NCBI Taxonomy" id="1798647"/>
    <lineage>
        <taxon>Bacteria</taxon>
        <taxon>Candidatus Liptoniibacteriota</taxon>
    </lineage>
</organism>
<dbReference type="STRING" id="1798647.A2855_01705"/>
<name>A0A1G2C991_9BACT</name>
<dbReference type="EMBL" id="MHKX01000020">
    <property type="protein sequence ID" value="OGY97964.1"/>
    <property type="molecule type" value="Genomic_DNA"/>
</dbReference>
<dbReference type="Proteomes" id="UP000179059">
    <property type="component" value="Unassembled WGS sequence"/>
</dbReference>
<evidence type="ECO:0000256" key="2">
    <source>
        <dbReference type="ARBA" id="ARBA00023002"/>
    </source>
</evidence>
<dbReference type="SUPFAM" id="SSF55347">
    <property type="entry name" value="Glyceraldehyde-3-phosphate dehydrogenase-like, C-terminal domain"/>
    <property type="match status" value="1"/>
</dbReference>
<sequence length="326" mass="36069">MKFGVLGNSKVGMKIFPAMTASARVELAMIGSRDAENAKEGAAKYGIPQWGTYADVLANKELDAIYISLPNTLHEEWSVKALEADKHVICEKPAALDYASAKRMAATAKKSGKRLMEGLMFRYHPQHAKVKEFIQDGTLGKLVRFDACFSMPMQSGNMVDKELGGGALNYMAPYPIYASRMIFEEEPINIHCRMKDHPEHGVDLRADMIMEYPEGKIAFASTIMDGYFQSTYGVLGNKAGVRMGRAYAVPKDMGTRIFLDANDKTEEIDIPPVDQFQIMLDAFCEEASRPAPTEDYEGDLVAQARVLEAARLSAKEGRTVDISEIS</sequence>
<evidence type="ECO:0000313" key="5">
    <source>
        <dbReference type="EMBL" id="OGY97964.1"/>
    </source>
</evidence>
<dbReference type="InterPro" id="IPR000683">
    <property type="entry name" value="Gfo/Idh/MocA-like_OxRdtase_N"/>
</dbReference>
<comment type="caution">
    <text evidence="5">The sequence shown here is derived from an EMBL/GenBank/DDBJ whole genome shotgun (WGS) entry which is preliminary data.</text>
</comment>
<evidence type="ECO:0000256" key="1">
    <source>
        <dbReference type="ARBA" id="ARBA00010928"/>
    </source>
</evidence>
<feature type="domain" description="GFO/IDH/MocA-like oxidoreductase" evidence="4">
    <location>
        <begin position="128"/>
        <end position="240"/>
    </location>
</feature>
<dbReference type="GO" id="GO:0016491">
    <property type="term" value="F:oxidoreductase activity"/>
    <property type="evidence" value="ECO:0007669"/>
    <property type="project" value="UniProtKB-KW"/>
</dbReference>